<dbReference type="InterPro" id="IPR047819">
    <property type="entry name" value="P5A-ATPase_N"/>
</dbReference>
<keyword evidence="4 13" id="KW-0812">Transmembrane</keyword>
<evidence type="ECO:0000256" key="12">
    <source>
        <dbReference type="ARBA" id="ARBA00049360"/>
    </source>
</evidence>
<feature type="region of interest" description="Disordered" evidence="14">
    <location>
        <begin position="165"/>
        <end position="207"/>
    </location>
</feature>
<gene>
    <name evidence="17" type="ORF">KGF57_001314</name>
</gene>
<dbReference type="SUPFAM" id="SSF81660">
    <property type="entry name" value="Metal cation-transporting ATPase, ATP-binding domain N"/>
    <property type="match status" value="1"/>
</dbReference>
<feature type="transmembrane region" description="Helical" evidence="13">
    <location>
        <begin position="1276"/>
        <end position="1298"/>
    </location>
</feature>
<keyword evidence="8 13" id="KW-0460">Magnesium</keyword>
<dbReference type="Proteomes" id="UP001204833">
    <property type="component" value="Unassembled WGS sequence"/>
</dbReference>
<keyword evidence="18" id="KW-1185">Reference proteome</keyword>
<dbReference type="NCBIfam" id="TIGR01494">
    <property type="entry name" value="ATPase_P-type"/>
    <property type="match status" value="2"/>
</dbReference>
<dbReference type="SFLD" id="SFLDF00027">
    <property type="entry name" value="p-type_atpase"/>
    <property type="match status" value="1"/>
</dbReference>
<dbReference type="GO" id="GO:0016020">
    <property type="term" value="C:membrane"/>
    <property type="evidence" value="ECO:0007669"/>
    <property type="project" value="UniProtKB-SubCell"/>
</dbReference>
<accession>A0AAD5BHD0</accession>
<feature type="transmembrane region" description="Helical" evidence="13">
    <location>
        <begin position="1123"/>
        <end position="1140"/>
    </location>
</feature>
<dbReference type="SUPFAM" id="SSF81665">
    <property type="entry name" value="Calcium ATPase, transmembrane domain M"/>
    <property type="match status" value="1"/>
</dbReference>
<keyword evidence="9 13" id="KW-1278">Translocase</keyword>
<keyword evidence="3" id="KW-0597">Phosphoprotein</keyword>
<evidence type="ECO:0000256" key="5">
    <source>
        <dbReference type="ARBA" id="ARBA00022723"/>
    </source>
</evidence>
<dbReference type="GO" id="GO:0015662">
    <property type="term" value="F:P-type ion transporter activity"/>
    <property type="evidence" value="ECO:0007669"/>
    <property type="project" value="InterPro"/>
</dbReference>
<dbReference type="NCBIfam" id="TIGR01657">
    <property type="entry name" value="P-ATPase-V"/>
    <property type="match status" value="1"/>
</dbReference>
<dbReference type="SFLD" id="SFLDS00003">
    <property type="entry name" value="Haloacid_Dehalogenase"/>
    <property type="match status" value="1"/>
</dbReference>
<comment type="similarity">
    <text evidence="2 13">Belongs to the cation transport ATPase (P-type) (TC 3.A.3) family. Type V subfamily.</text>
</comment>
<dbReference type="InterPro" id="IPR018303">
    <property type="entry name" value="ATPase_P-typ_P_site"/>
</dbReference>
<name>A0AAD5BHD0_9ASCO</name>
<keyword evidence="10 13" id="KW-1133">Transmembrane helix</keyword>
<dbReference type="SUPFAM" id="SSF81653">
    <property type="entry name" value="Calcium ATPase, transduction domain A"/>
    <property type="match status" value="1"/>
</dbReference>
<dbReference type="PANTHER" id="PTHR45630:SF8">
    <property type="entry name" value="CATION-TRANSPORTING ATPASE"/>
    <property type="match status" value="1"/>
</dbReference>
<evidence type="ECO:0000256" key="8">
    <source>
        <dbReference type="ARBA" id="ARBA00022842"/>
    </source>
</evidence>
<feature type="region of interest" description="Disordered" evidence="14">
    <location>
        <begin position="96"/>
        <end position="117"/>
    </location>
</feature>
<dbReference type="GO" id="GO:0019829">
    <property type="term" value="F:ATPase-coupled monoatomic cation transmembrane transporter activity"/>
    <property type="evidence" value="ECO:0007669"/>
    <property type="project" value="UniProtKB-UniRule"/>
</dbReference>
<dbReference type="RefSeq" id="XP_051610191.1">
    <property type="nucleotide sequence ID" value="XM_051750507.1"/>
</dbReference>
<dbReference type="InterPro" id="IPR047821">
    <property type="entry name" value="P5B-type_ATPase"/>
</dbReference>
<keyword evidence="6 13" id="KW-0547">Nucleotide-binding</keyword>
<dbReference type="PRINTS" id="PR00119">
    <property type="entry name" value="CATATPASE"/>
</dbReference>
<reference evidence="17 18" key="1">
    <citation type="journal article" date="2022" name="DNA Res.">
        <title>Genome analysis of five recently described species of the CUG-Ser clade uncovers Candida theae as a new hybrid lineage with pathogenic potential in the Candida parapsilosis species complex.</title>
        <authorList>
            <person name="Mixao V."/>
            <person name="Del Olmo V."/>
            <person name="Hegedusova E."/>
            <person name="Saus E."/>
            <person name="Pryszcz L."/>
            <person name="Cillingova A."/>
            <person name="Nosek J."/>
            <person name="Gabaldon T."/>
        </authorList>
    </citation>
    <scope>NUCLEOTIDE SEQUENCE [LARGE SCALE GENOMIC DNA]</scope>
    <source>
        <strain evidence="17 18">CBS 12239</strain>
    </source>
</reference>
<feature type="transmembrane region" description="Helical" evidence="13">
    <location>
        <begin position="631"/>
        <end position="654"/>
    </location>
</feature>
<dbReference type="InterPro" id="IPR023214">
    <property type="entry name" value="HAD_sf"/>
</dbReference>
<evidence type="ECO:0000256" key="10">
    <source>
        <dbReference type="ARBA" id="ARBA00022989"/>
    </source>
</evidence>
<dbReference type="SUPFAM" id="SSF56784">
    <property type="entry name" value="HAD-like"/>
    <property type="match status" value="1"/>
</dbReference>
<evidence type="ECO:0000256" key="1">
    <source>
        <dbReference type="ARBA" id="ARBA00004141"/>
    </source>
</evidence>
<dbReference type="InterPro" id="IPR023299">
    <property type="entry name" value="ATPase_P-typ_cyto_dom_N"/>
</dbReference>
<dbReference type="InterPro" id="IPR006544">
    <property type="entry name" value="P-type_TPase_V"/>
</dbReference>
<dbReference type="FunFam" id="2.70.150.10:FF:000119">
    <property type="entry name" value="Cation-transporting ATPase"/>
    <property type="match status" value="1"/>
</dbReference>
<feature type="domain" description="P-type ATPase A" evidence="15">
    <location>
        <begin position="464"/>
        <end position="585"/>
    </location>
</feature>
<dbReference type="Pfam" id="PF00122">
    <property type="entry name" value="E1-E2_ATPase"/>
    <property type="match status" value="1"/>
</dbReference>
<dbReference type="GO" id="GO:0006874">
    <property type="term" value="P:intracellular calcium ion homeostasis"/>
    <property type="evidence" value="ECO:0007669"/>
    <property type="project" value="TreeGrafter"/>
</dbReference>
<evidence type="ECO:0000256" key="11">
    <source>
        <dbReference type="ARBA" id="ARBA00023136"/>
    </source>
</evidence>
<dbReference type="FunFam" id="1.20.1110.10:FF:000032">
    <property type="entry name" value="Cation-transporting ATPase"/>
    <property type="match status" value="1"/>
</dbReference>
<feature type="domain" description="P5B-type ATPase N-terminal" evidence="16">
    <location>
        <begin position="234"/>
        <end position="347"/>
    </location>
</feature>
<keyword evidence="7 13" id="KW-0067">ATP-binding</keyword>
<dbReference type="Gene3D" id="3.40.50.1000">
    <property type="entry name" value="HAD superfamily/HAD-like"/>
    <property type="match status" value="1"/>
</dbReference>
<evidence type="ECO:0000313" key="17">
    <source>
        <dbReference type="EMBL" id="KAI5963369.1"/>
    </source>
</evidence>
<comment type="caution">
    <text evidence="17">The sequence shown here is derived from an EMBL/GenBank/DDBJ whole genome shotgun (WGS) entry which is preliminary data.</text>
</comment>
<dbReference type="FunFam" id="3.40.50.1000:FF:000068">
    <property type="entry name" value="Cation-transporting ATPase"/>
    <property type="match status" value="1"/>
</dbReference>
<feature type="transmembrane region" description="Helical" evidence="13">
    <location>
        <begin position="428"/>
        <end position="446"/>
    </location>
</feature>
<feature type="transmembrane region" description="Helical" evidence="13">
    <location>
        <begin position="602"/>
        <end position="619"/>
    </location>
</feature>
<evidence type="ECO:0000256" key="9">
    <source>
        <dbReference type="ARBA" id="ARBA00022967"/>
    </source>
</evidence>
<evidence type="ECO:0000256" key="2">
    <source>
        <dbReference type="ARBA" id="ARBA00006000"/>
    </source>
</evidence>
<evidence type="ECO:0000313" key="18">
    <source>
        <dbReference type="Proteomes" id="UP001204833"/>
    </source>
</evidence>
<feature type="compositionally biased region" description="Basic and acidic residues" evidence="14">
    <location>
        <begin position="182"/>
        <end position="201"/>
    </location>
</feature>
<dbReference type="PANTHER" id="PTHR45630">
    <property type="entry name" value="CATION-TRANSPORTING ATPASE-RELATED"/>
    <property type="match status" value="1"/>
</dbReference>
<feature type="region of interest" description="Disordered" evidence="14">
    <location>
        <begin position="1"/>
        <end position="23"/>
    </location>
</feature>
<evidence type="ECO:0000259" key="16">
    <source>
        <dbReference type="Pfam" id="PF12409"/>
    </source>
</evidence>
<evidence type="ECO:0000256" key="14">
    <source>
        <dbReference type="SAM" id="MobiDB-lite"/>
    </source>
</evidence>
<keyword evidence="5 13" id="KW-0479">Metal-binding</keyword>
<evidence type="ECO:0000256" key="6">
    <source>
        <dbReference type="ARBA" id="ARBA00022741"/>
    </source>
</evidence>
<proteinExistence type="inferred from homology"/>
<dbReference type="EC" id="7.2.2.-" evidence="13"/>
<feature type="transmembrane region" description="Helical" evidence="13">
    <location>
        <begin position="252"/>
        <end position="271"/>
    </location>
</feature>
<protein>
    <recommendedName>
        <fullName evidence="13">Cation-transporting ATPase</fullName>
        <ecNumber evidence="13">7.2.2.-</ecNumber>
    </recommendedName>
</protein>
<comment type="catalytic activity">
    <reaction evidence="12 13">
        <text>ATP + H2O = ADP + phosphate + H(+)</text>
        <dbReference type="Rhea" id="RHEA:13065"/>
        <dbReference type="ChEBI" id="CHEBI:15377"/>
        <dbReference type="ChEBI" id="CHEBI:15378"/>
        <dbReference type="ChEBI" id="CHEBI:30616"/>
        <dbReference type="ChEBI" id="CHEBI:43474"/>
        <dbReference type="ChEBI" id="CHEBI:456216"/>
    </reaction>
</comment>
<feature type="transmembrane region" description="Helical" evidence="13">
    <location>
        <begin position="1093"/>
        <end position="1111"/>
    </location>
</feature>
<evidence type="ECO:0000256" key="7">
    <source>
        <dbReference type="ARBA" id="ARBA00022840"/>
    </source>
</evidence>
<dbReference type="InterPro" id="IPR036412">
    <property type="entry name" value="HAD-like_sf"/>
</dbReference>
<keyword evidence="11 13" id="KW-0472">Membrane</keyword>
<dbReference type="Gene3D" id="2.70.150.10">
    <property type="entry name" value="Calcium-transporting ATPase, cytoplasmic transduction domain A"/>
    <property type="match status" value="1"/>
</dbReference>
<dbReference type="GO" id="GO:0005524">
    <property type="term" value="F:ATP binding"/>
    <property type="evidence" value="ECO:0007669"/>
    <property type="project" value="UniProtKB-UniRule"/>
</dbReference>
<dbReference type="GeneID" id="76149373"/>
<organism evidence="17 18">
    <name type="scientific">Candida theae</name>
    <dbReference type="NCBI Taxonomy" id="1198502"/>
    <lineage>
        <taxon>Eukaryota</taxon>
        <taxon>Fungi</taxon>
        <taxon>Dikarya</taxon>
        <taxon>Ascomycota</taxon>
        <taxon>Saccharomycotina</taxon>
        <taxon>Pichiomycetes</taxon>
        <taxon>Debaryomycetaceae</taxon>
        <taxon>Candida/Lodderomyces clade</taxon>
        <taxon>Candida</taxon>
    </lineage>
</organism>
<dbReference type="InterPro" id="IPR023298">
    <property type="entry name" value="ATPase_P-typ_TM_dom_sf"/>
</dbReference>
<dbReference type="InterPro" id="IPR059000">
    <property type="entry name" value="ATPase_P-type_domA"/>
</dbReference>
<dbReference type="Gene3D" id="3.40.1110.10">
    <property type="entry name" value="Calcium-transporting ATPase, cytoplasmic domain N"/>
    <property type="match status" value="1"/>
</dbReference>
<evidence type="ECO:0000256" key="3">
    <source>
        <dbReference type="ARBA" id="ARBA00022553"/>
    </source>
</evidence>
<dbReference type="GO" id="GO:0046872">
    <property type="term" value="F:metal ion binding"/>
    <property type="evidence" value="ECO:0007669"/>
    <property type="project" value="UniProtKB-UniRule"/>
</dbReference>
<feature type="transmembrane region" description="Helical" evidence="13">
    <location>
        <begin position="1161"/>
        <end position="1183"/>
    </location>
</feature>
<dbReference type="CDD" id="cd07542">
    <property type="entry name" value="P-type_ATPase_cation"/>
    <property type="match status" value="1"/>
</dbReference>
<dbReference type="Pfam" id="PF12409">
    <property type="entry name" value="P5-ATPase"/>
    <property type="match status" value="1"/>
</dbReference>
<feature type="transmembrane region" description="Helical" evidence="13">
    <location>
        <begin position="1207"/>
        <end position="1227"/>
    </location>
</feature>
<dbReference type="InterPro" id="IPR008250">
    <property type="entry name" value="ATPase_P-typ_transduc_dom_A_sf"/>
</dbReference>
<dbReference type="Pfam" id="PF13246">
    <property type="entry name" value="Cation_ATPase"/>
    <property type="match status" value="1"/>
</dbReference>
<comment type="subcellular location">
    <subcellularLocation>
        <location evidence="1 13">Membrane</location>
        <topology evidence="1 13">Multi-pass membrane protein</topology>
    </subcellularLocation>
</comment>
<sequence length="1334" mass="151529">MTKNQRPSIRSRRSSSFDRRGFRSRTNSITSVDSSASHILEDNNNEMFSGAASEVIPSSITSLHYPHSFGNRRVSVVSRETSPLLSGDENNIDLRSVSSSASRRSDETQSQFRFFSSDEIEMAQGGSTIENPEDPVDYNTDWDYSIDKYAGDEEAAQADVVFDEDYSGRMQSPEAPDYGSVDFERRNRRHSDASSSDKSDLLNDGDEETNHIDQDFYSRFPAKLYSQRYYLAEEDIVVGIAGYQNCWWKKCLYYVLCITTLGVAFLILRWFPRYRVNLMGSKCPLGLADWCVIENEFGELQIIDIEKHRFDERLSNFLTIHDEKGSNDPVIPYVHSFIYRYIKFFYDPMEDIFRTNSNWYDTRWLNIKTIKEGISQSLQEQRLEIFNSNKIEIDEKSTVQLLADEVLHPFYVFQIFSIFLWLADDYYYYASCIFVISMVSIVNSLMETKSTMKRLQQISKFECEVRVWRNGFWKQIDSTDLVPGDIFEIDPSLSVIPCDSLLVNGECVLNESMLTGESVPVTKVQATKDIVKLLPQNFIDPNLSRSYLFNGTKLLKMKSANDEPVIAMALKTGFNTTKGSLVRSMMFPKPTGFKFYRDSFKYIGFMTLIAALGFTYSTYNFIQLGLSKRLMILRALDIITIVVPPALPATLTIGTTFAISRLKKLDIYCIAPTRVNIGGKLDVICFDKTGTLTEEGLDVLGVHLANNAKGRKEIIFEDLVTDSSLIKSERSGHHETNNGSFLVQCMASCHSLRHIDDELMGDPLDVKMFGFTKWDYKEDLNSATPVVSKGTQSLKIEKEFEFLASLRRMSVVCKSNKGKFVFTKGAPEVMMDVCIPESIPTNYEELLHHYTHLGFRVIGCGYKQLDNSIPDRSDAESNLVFAGFIVFENKLKPSTAPTLEKLNEAKVRTIMCTGDNILTAISVAKESKLVHDSKCVIFVPYVETKDDQQYIAWQDVNDPENRLDPDTLKPANIRQDSNYKLAITGDIFRILLTEIKDTNLTQNLLMKCDIFARMSPDEKHELVEQLQKIDYTVGFCGDGANDCGALKAADVGISLSEAEASVAAPFTSRVFEISCVLDVIKEGRSSLVTSFSCFEYMSLYSAIQFITVTILYKTGTNLGDFQFLYIDLFLILPLAIFMSWSKPYPKLAIKRPTANLVSPKILIPLICNILLLLIFQVLIWMWVKNEPWYIKPVPGSDDEVASSDNTVLFLFSNFQYILIAVVLNQGPPYREPISKNGPFLLNLVVAIALSTALFIVNEGSSFGKLMQLTNLGGYFYYYILSLAVLNFALMVIGERVWFPRLVKVYKRLLQSHKIGKSKKLFKNLRKEFEQIQSV</sequence>
<evidence type="ECO:0000256" key="4">
    <source>
        <dbReference type="ARBA" id="ARBA00022692"/>
    </source>
</evidence>
<evidence type="ECO:0000256" key="13">
    <source>
        <dbReference type="RuleBase" id="RU362082"/>
    </source>
</evidence>
<dbReference type="PROSITE" id="PS00154">
    <property type="entry name" value="ATPASE_E1_E2"/>
    <property type="match status" value="1"/>
</dbReference>
<dbReference type="SFLD" id="SFLDG00002">
    <property type="entry name" value="C1.7:_P-type_atpase_like"/>
    <property type="match status" value="1"/>
</dbReference>
<dbReference type="EMBL" id="JAIHNG010000063">
    <property type="protein sequence ID" value="KAI5963369.1"/>
    <property type="molecule type" value="Genomic_DNA"/>
</dbReference>
<evidence type="ECO:0000259" key="15">
    <source>
        <dbReference type="Pfam" id="PF00122"/>
    </source>
</evidence>
<dbReference type="InterPro" id="IPR044492">
    <property type="entry name" value="P_typ_ATPase_HD_dom"/>
</dbReference>
<dbReference type="InterPro" id="IPR001757">
    <property type="entry name" value="P_typ_ATPase"/>
</dbReference>
<dbReference type="GO" id="GO:0016887">
    <property type="term" value="F:ATP hydrolysis activity"/>
    <property type="evidence" value="ECO:0007669"/>
    <property type="project" value="InterPro"/>
</dbReference>
<feature type="transmembrane region" description="Helical" evidence="13">
    <location>
        <begin position="1239"/>
        <end position="1256"/>
    </location>
</feature>